<name>A0A2P5FVV7_TREOI</name>
<organism evidence="1 2">
    <name type="scientific">Trema orientale</name>
    <name type="common">Charcoal tree</name>
    <name type="synonym">Celtis orientalis</name>
    <dbReference type="NCBI Taxonomy" id="63057"/>
    <lineage>
        <taxon>Eukaryota</taxon>
        <taxon>Viridiplantae</taxon>
        <taxon>Streptophyta</taxon>
        <taxon>Embryophyta</taxon>
        <taxon>Tracheophyta</taxon>
        <taxon>Spermatophyta</taxon>
        <taxon>Magnoliopsida</taxon>
        <taxon>eudicotyledons</taxon>
        <taxon>Gunneridae</taxon>
        <taxon>Pentapetalae</taxon>
        <taxon>rosids</taxon>
        <taxon>fabids</taxon>
        <taxon>Rosales</taxon>
        <taxon>Cannabaceae</taxon>
        <taxon>Trema</taxon>
    </lineage>
</organism>
<dbReference type="InParanoid" id="A0A2P5FVV7"/>
<sequence length="26" mass="3130">MGAEVFFKLEKPYKDIPIFLPQYLKN</sequence>
<comment type="caution">
    <text evidence="1">The sequence shown here is derived from an EMBL/GenBank/DDBJ whole genome shotgun (WGS) entry which is preliminary data.</text>
</comment>
<evidence type="ECO:0000313" key="1">
    <source>
        <dbReference type="EMBL" id="POO01905.1"/>
    </source>
</evidence>
<reference evidence="2" key="1">
    <citation type="submission" date="2016-06" db="EMBL/GenBank/DDBJ databases">
        <title>Parallel loss of symbiosis genes in relatives of nitrogen-fixing non-legume Parasponia.</title>
        <authorList>
            <person name="Van Velzen R."/>
            <person name="Holmer R."/>
            <person name="Bu F."/>
            <person name="Rutten L."/>
            <person name="Van Zeijl A."/>
            <person name="Liu W."/>
            <person name="Santuari L."/>
            <person name="Cao Q."/>
            <person name="Sharma T."/>
            <person name="Shen D."/>
            <person name="Roswanjaya Y."/>
            <person name="Wardhani T."/>
            <person name="Kalhor M.S."/>
            <person name="Jansen J."/>
            <person name="Van den Hoogen J."/>
            <person name="Gungor B."/>
            <person name="Hartog M."/>
            <person name="Hontelez J."/>
            <person name="Verver J."/>
            <person name="Yang W.-C."/>
            <person name="Schijlen E."/>
            <person name="Repin R."/>
            <person name="Schilthuizen M."/>
            <person name="Schranz E."/>
            <person name="Heidstra R."/>
            <person name="Miyata K."/>
            <person name="Fedorova E."/>
            <person name="Kohlen W."/>
            <person name="Bisseling T."/>
            <person name="Smit S."/>
            <person name="Geurts R."/>
        </authorList>
    </citation>
    <scope>NUCLEOTIDE SEQUENCE [LARGE SCALE GENOMIC DNA]</scope>
    <source>
        <strain evidence="2">cv. RG33-2</strain>
    </source>
</reference>
<gene>
    <name evidence="1" type="ORF">TorRG33x02_021970</name>
</gene>
<dbReference type="Proteomes" id="UP000237000">
    <property type="component" value="Unassembled WGS sequence"/>
</dbReference>
<keyword evidence="2" id="KW-1185">Reference proteome</keyword>
<protein>
    <submittedName>
        <fullName evidence="1">Uncharacterized protein</fullName>
    </submittedName>
</protein>
<dbReference type="AlphaFoldDB" id="A0A2P5FVV7"/>
<proteinExistence type="predicted"/>
<accession>A0A2P5FVV7</accession>
<dbReference type="EMBL" id="JXTC01000006">
    <property type="protein sequence ID" value="POO01905.1"/>
    <property type="molecule type" value="Genomic_DNA"/>
</dbReference>
<evidence type="ECO:0000313" key="2">
    <source>
        <dbReference type="Proteomes" id="UP000237000"/>
    </source>
</evidence>